<name>A0AA36BMH6_OCTVU</name>
<dbReference type="InterPro" id="IPR052387">
    <property type="entry name" value="Fibrocystin"/>
</dbReference>
<evidence type="ECO:0000313" key="3">
    <source>
        <dbReference type="EMBL" id="CAI9737176.1"/>
    </source>
</evidence>
<dbReference type="EMBL" id="OX597833">
    <property type="protein sequence ID" value="CAI9737176.1"/>
    <property type="molecule type" value="Genomic_DNA"/>
</dbReference>
<dbReference type="InterPro" id="IPR002909">
    <property type="entry name" value="IPT_dom"/>
</dbReference>
<dbReference type="SMART" id="SM01225">
    <property type="entry name" value="G8"/>
    <property type="match status" value="2"/>
</dbReference>
<organism evidence="3 4">
    <name type="scientific">Octopus vulgaris</name>
    <name type="common">Common octopus</name>
    <dbReference type="NCBI Taxonomy" id="6645"/>
    <lineage>
        <taxon>Eukaryota</taxon>
        <taxon>Metazoa</taxon>
        <taxon>Spiralia</taxon>
        <taxon>Lophotrochozoa</taxon>
        <taxon>Mollusca</taxon>
        <taxon>Cephalopoda</taxon>
        <taxon>Coleoidea</taxon>
        <taxon>Octopodiformes</taxon>
        <taxon>Octopoda</taxon>
        <taxon>Incirrata</taxon>
        <taxon>Octopodidae</taxon>
        <taxon>Octopus</taxon>
    </lineage>
</organism>
<dbReference type="PANTHER" id="PTHR46769:SF2">
    <property type="entry name" value="FIBROCYSTIN-L ISOFORM 2 PRECURSOR-RELATED"/>
    <property type="match status" value="1"/>
</dbReference>
<dbReference type="CDD" id="cd00603">
    <property type="entry name" value="IPT_PCSR"/>
    <property type="match status" value="3"/>
</dbReference>
<keyword evidence="1" id="KW-0732">Signal</keyword>
<dbReference type="SMART" id="SM00429">
    <property type="entry name" value="IPT"/>
    <property type="match status" value="5"/>
</dbReference>
<reference evidence="3" key="1">
    <citation type="submission" date="2023-08" db="EMBL/GenBank/DDBJ databases">
        <authorList>
            <person name="Alioto T."/>
            <person name="Alioto T."/>
            <person name="Gomez Garrido J."/>
        </authorList>
    </citation>
    <scope>NUCLEOTIDE SEQUENCE</scope>
</reference>
<dbReference type="CDD" id="cd00102">
    <property type="entry name" value="IPT"/>
    <property type="match status" value="2"/>
</dbReference>
<evidence type="ECO:0000259" key="2">
    <source>
        <dbReference type="PROSITE" id="PS51484"/>
    </source>
</evidence>
<dbReference type="Proteomes" id="UP001162480">
    <property type="component" value="Chromosome 20"/>
</dbReference>
<evidence type="ECO:0000313" key="4">
    <source>
        <dbReference type="Proteomes" id="UP001162480"/>
    </source>
</evidence>
<accession>A0AA36BMH6</accession>
<dbReference type="Gene3D" id="2.60.40.10">
    <property type="entry name" value="Immunoglobulins"/>
    <property type="match status" value="5"/>
</dbReference>
<sequence>MRRHTNGEMLKIDGKIFTDLFGSSNSTASNGRVEKIVRVYAGGNKCETKDLEKDVRSRVRDDKFFLSRAGKLFLVQTYAGNRGLKIESWDIGAQSFTKLSSYNGTTSGYMEGWNDNGEYSTSKDRKSIRMSGFLVPIYSGKHTLKLNGNGPSQVWLSTNESKEFMIIKLNELNKTESSDDIQSLVIRKNSPQTDGAKFKLKFGNAATLPLPGTASAKDIQYALDSLPSLSRMVRVVENSTGNTTEFYIFLKLPIGSLPLIEVEHVPDYNGNKLDISLTKMANGKASNRHFAFTLDGVMSSPLSVKATAEQISSALNTMFGVICPSHISSPSIGTYGYFNDFENPSDYNHNELAGATVRQLPPLNHRLAMKQVKVEKLIPNVFRVTFDVHNCTDKLPTFQTLPKEILPSSYEMLQSSENVAVEILKNITPGIWTLMKASPPLEGSFKVSFKGEQSENIPIDASDELVKKMLEAMPSMGELRVIRSGGCSSVTYNLEWITKPGNHELVQVNSSKLTGLNVQDKIYYTQHGGLHITPLLGEMLLTPHPRPQVVVHINDIPAALAPGGDATFQWTESATPVVTNVSPSKGALPALLVIEGSGFSEKNDENHVTVSGEVCSVVNSSQSKVTCRLEKCPYGTHDIFFKVHGKGIARLNGSYVQFTAEAKVLAVAPLQGSDEGGDVLILTGNNLNDPFKLQIGRVPANIMASNSTNVIAKLPPQGPGIHDIQLTIGNGFAAISSPIKAIDQTLYVSNVSPRKGSMFGGTRLTITGNGFLVDKGLIHIKVGEDTACDVEDYSNTWIRCTLQYTGKTHKVTNQGIHSSGFTHHFTKPGTYFYWGGPRDDVTIVEMRGEVNVKPRKQSMEKITVVVSGFEAEYRVNSTVSFSVEGYALLDLPDDRQRNFGLLPHIHSISPNKGSTFGGTGSLFGGQRLTITGSGFDPNNTVVTLCSKLCITDKHRIQNTSNYVCITPSKNANMTNSCNVSVAVGNSEKTSSNLYTYKESDTAQISSVLPNRGGTRGGTKLNITGSGFSSDANQNHVTIAGSLCNVSLSTTTSIVCRTSQHQSVDSAKVEVTVGNKGLANHSVAEFTYVDVWSSKATWGNADPPAEGEFLVIEKGQKLLLDSDTPVLKMLLIRGGILEFDKKDVELRAENILITDGGKLQIGTEEEPFQHKAIITMYGNLRSKELPIYGAKTLAVRNGTLSLHGRRLSHTWTHLMKTVKPGEKKITLKVPVPDWRIGDQIVIASTGGRHSQRENEVRTIAAISSDYRELTLNKSLDYEHISTSEIIDQRKVEYRAEVGSLTRNIVVRGSENIDWQTKIEACPDGFDTGQGLFAWNCEKGAELVDSGAIQMEDFVMVNNEETGIEVKKIIHGPRYSDGGLMVKNSLIASRSSVLQSKPTVLAIVLPFGNGMQIINVTFVNFDDKSSVFKLTEIAGHCVHPCGGFLHQTSGLKFIKSPNKLDLGSQNEMILRDLDGTLTGTPYSQVLPSVDILPPTCQKVPGFSINFPASVCPPGVKFHRFAFNKAGDHVLITQDKDTVPDRFTLDKVKFIPRSLVMPTYKDNSNGDWFFNTTEKTLTYLISDRARLTRTKRSLSSARDISVKFEAYRCFYLNCEPPKDKQAQPPEKKRPNVFFLWSSLETWKKANEILNLSLQTKLPEENENVTIPAGMWIVVDIDLPKFNTIFIYGQLEVSNKLSEVTISANYIHIVGGRLIVGWENDPYPGNATIELRGSQQTPQFDVKSGPNMGSKVIGVFGGLDMHALNRKVLWTRLASTAKIGTKKLVLKEAVDWKPGEEIVLSSTGYNAWETETFRIQSVSADGTQLTLNATVAHQHIVHQETINKNQIEIAAEVGLFTRNIKVIGKDYNNLYKEMFGARIIVGVTQTEQDKVYVVLICRCPDILFSRHTVS</sequence>
<dbReference type="Pfam" id="PF01833">
    <property type="entry name" value="TIG"/>
    <property type="match status" value="5"/>
</dbReference>
<feature type="domain" description="G8" evidence="2">
    <location>
        <begin position="1637"/>
        <end position="1771"/>
    </location>
</feature>
<dbReference type="Pfam" id="PF10162">
    <property type="entry name" value="G8"/>
    <property type="match status" value="2"/>
</dbReference>
<dbReference type="PANTHER" id="PTHR46769">
    <property type="entry name" value="POLYCYSTIC KIDNEY AND HEPATIC DISEASE 1 (AUTOSOMAL RECESSIVE)-LIKE 1"/>
    <property type="match status" value="1"/>
</dbReference>
<dbReference type="InterPro" id="IPR019316">
    <property type="entry name" value="G8_domain"/>
</dbReference>
<dbReference type="SUPFAM" id="SSF81296">
    <property type="entry name" value="E set domains"/>
    <property type="match status" value="5"/>
</dbReference>
<dbReference type="InterPro" id="IPR013783">
    <property type="entry name" value="Ig-like_fold"/>
</dbReference>
<gene>
    <name evidence="3" type="ORF">OCTVUL_1B024749</name>
</gene>
<dbReference type="PROSITE" id="PS51484">
    <property type="entry name" value="G8"/>
    <property type="match status" value="2"/>
</dbReference>
<dbReference type="InterPro" id="IPR014756">
    <property type="entry name" value="Ig_E-set"/>
</dbReference>
<evidence type="ECO:0000256" key="1">
    <source>
        <dbReference type="ARBA" id="ARBA00022729"/>
    </source>
</evidence>
<proteinExistence type="predicted"/>
<keyword evidence="4" id="KW-1185">Reference proteome</keyword>
<feature type="domain" description="G8" evidence="2">
    <location>
        <begin position="1095"/>
        <end position="1215"/>
    </location>
</feature>
<protein>
    <submittedName>
        <fullName evidence="3">PKHD1 like 1, tandem duplicate 1 isoform X2</fullName>
    </submittedName>
</protein>